<keyword evidence="5" id="KW-1185">Reference proteome</keyword>
<feature type="domain" description="Putative auto-transporter adhesin head GIN" evidence="3">
    <location>
        <begin position="44"/>
        <end position="223"/>
    </location>
</feature>
<dbReference type="Gene3D" id="2.160.20.120">
    <property type="match status" value="1"/>
</dbReference>
<gene>
    <name evidence="4" type="ORF">ACFSTE_04225</name>
</gene>
<keyword evidence="2" id="KW-0732">Signal</keyword>
<evidence type="ECO:0000256" key="1">
    <source>
        <dbReference type="SAM" id="MobiDB-lite"/>
    </source>
</evidence>
<dbReference type="EMBL" id="JBHULX010000003">
    <property type="protein sequence ID" value="MFD2590023.1"/>
    <property type="molecule type" value="Genomic_DNA"/>
</dbReference>
<feature type="chain" id="PRO_5045261937" evidence="2">
    <location>
        <begin position="26"/>
        <end position="239"/>
    </location>
</feature>
<proteinExistence type="predicted"/>
<reference evidence="5" key="1">
    <citation type="journal article" date="2019" name="Int. J. Syst. Evol. Microbiol.">
        <title>The Global Catalogue of Microorganisms (GCM) 10K type strain sequencing project: providing services to taxonomists for standard genome sequencing and annotation.</title>
        <authorList>
            <consortium name="The Broad Institute Genomics Platform"/>
            <consortium name="The Broad Institute Genome Sequencing Center for Infectious Disease"/>
            <person name="Wu L."/>
            <person name="Ma J."/>
        </authorList>
    </citation>
    <scope>NUCLEOTIDE SEQUENCE [LARGE SCALE GENOMIC DNA]</scope>
    <source>
        <strain evidence="5">KCTC 42423</strain>
    </source>
</reference>
<feature type="region of interest" description="Disordered" evidence="1">
    <location>
        <begin position="212"/>
        <end position="239"/>
    </location>
</feature>
<dbReference type="Proteomes" id="UP001597459">
    <property type="component" value="Unassembled WGS sequence"/>
</dbReference>
<name>A0ABW5N4D1_9FLAO</name>
<dbReference type="RefSeq" id="WP_378255907.1">
    <property type="nucleotide sequence ID" value="NZ_JBHSJV010000001.1"/>
</dbReference>
<dbReference type="InterPro" id="IPR021255">
    <property type="entry name" value="DUF2807"/>
</dbReference>
<evidence type="ECO:0000259" key="3">
    <source>
        <dbReference type="Pfam" id="PF10988"/>
    </source>
</evidence>
<evidence type="ECO:0000256" key="2">
    <source>
        <dbReference type="SAM" id="SignalP"/>
    </source>
</evidence>
<protein>
    <submittedName>
        <fullName evidence="4">Head GIN domain-containing protein</fullName>
    </submittedName>
</protein>
<evidence type="ECO:0000313" key="4">
    <source>
        <dbReference type="EMBL" id="MFD2590023.1"/>
    </source>
</evidence>
<dbReference type="PROSITE" id="PS51257">
    <property type="entry name" value="PROKAR_LIPOPROTEIN"/>
    <property type="match status" value="1"/>
</dbReference>
<feature type="signal peptide" evidence="2">
    <location>
        <begin position="1"/>
        <end position="25"/>
    </location>
</feature>
<comment type="caution">
    <text evidence="4">The sequence shown here is derived from an EMBL/GenBank/DDBJ whole genome shotgun (WGS) entry which is preliminary data.</text>
</comment>
<sequence>MTTLAKILAAALLSLFMTSCNIVMDGVKGEGEIIRKEKTINETFTAVKAKRGLDVVLIDSDDRKVVIEANENLHQYIKVYVEGNTLYVTSENNIYQADQKSVYVSYQALNKITATSGAGITADNTIVEKDLTIKASSGAGIDLKVNSDHLNSSVSSGAAMTLSGKVNSHDASASSGAHINAKELISKKASASASSGSGIKIYVKEAFNGSASSGANVAYYGNPKKVSKNDSSGGDVIKR</sequence>
<organism evidence="4 5">
    <name type="scientific">Aquimarina hainanensis</name>
    <dbReference type="NCBI Taxonomy" id="1578017"/>
    <lineage>
        <taxon>Bacteria</taxon>
        <taxon>Pseudomonadati</taxon>
        <taxon>Bacteroidota</taxon>
        <taxon>Flavobacteriia</taxon>
        <taxon>Flavobacteriales</taxon>
        <taxon>Flavobacteriaceae</taxon>
        <taxon>Aquimarina</taxon>
    </lineage>
</organism>
<evidence type="ECO:0000313" key="5">
    <source>
        <dbReference type="Proteomes" id="UP001597459"/>
    </source>
</evidence>
<accession>A0ABW5N4D1</accession>
<dbReference type="Pfam" id="PF10988">
    <property type="entry name" value="DUF2807"/>
    <property type="match status" value="1"/>
</dbReference>